<gene>
    <name evidence="9" type="ORF">NP233_g2101</name>
</gene>
<dbReference type="Gene3D" id="3.40.1050.10">
    <property type="entry name" value="Carbonic anhydrase"/>
    <property type="match status" value="1"/>
</dbReference>
<dbReference type="PANTHER" id="PTHR11002">
    <property type="entry name" value="CARBONIC ANHYDRASE"/>
    <property type="match status" value="1"/>
</dbReference>
<dbReference type="PROSITE" id="PS00705">
    <property type="entry name" value="PROK_CO2_ANHYDRASE_2"/>
    <property type="match status" value="1"/>
</dbReference>
<dbReference type="InterPro" id="IPR015892">
    <property type="entry name" value="Carbonic_anhydrase_CS"/>
</dbReference>
<comment type="cofactor">
    <cofactor evidence="7">
        <name>Zn(2+)</name>
        <dbReference type="ChEBI" id="CHEBI:29105"/>
    </cofactor>
    <text evidence="7">Binds 1 zinc ion per subunit.</text>
</comment>
<dbReference type="CDD" id="cd00883">
    <property type="entry name" value="beta_CA_cladeA"/>
    <property type="match status" value="1"/>
</dbReference>
<comment type="caution">
    <text evidence="9">The sequence shown here is derived from an EMBL/GenBank/DDBJ whole genome shotgun (WGS) entry which is preliminary data.</text>
</comment>
<reference evidence="9" key="1">
    <citation type="submission" date="2022-07" db="EMBL/GenBank/DDBJ databases">
        <title>Genome Sequence of Leucocoprinus birnbaumii.</title>
        <authorList>
            <person name="Buettner E."/>
        </authorList>
    </citation>
    <scope>NUCLEOTIDE SEQUENCE</scope>
    <source>
        <strain evidence="9">VT141</strain>
    </source>
</reference>
<evidence type="ECO:0000313" key="9">
    <source>
        <dbReference type="EMBL" id="KAJ3573926.1"/>
    </source>
</evidence>
<dbReference type="GO" id="GO:0008270">
    <property type="term" value="F:zinc ion binding"/>
    <property type="evidence" value="ECO:0007669"/>
    <property type="project" value="UniProtKB-UniRule"/>
</dbReference>
<keyword evidence="3 7" id="KW-0479">Metal-binding</keyword>
<evidence type="ECO:0000313" key="10">
    <source>
        <dbReference type="Proteomes" id="UP001213000"/>
    </source>
</evidence>
<evidence type="ECO:0000256" key="4">
    <source>
        <dbReference type="ARBA" id="ARBA00022833"/>
    </source>
</evidence>
<dbReference type="AlphaFoldDB" id="A0AAD5W2V6"/>
<evidence type="ECO:0000256" key="8">
    <source>
        <dbReference type="RuleBase" id="RU003956"/>
    </source>
</evidence>
<comment type="catalytic activity">
    <reaction evidence="6 8">
        <text>hydrogencarbonate + H(+) = CO2 + H2O</text>
        <dbReference type="Rhea" id="RHEA:10748"/>
        <dbReference type="ChEBI" id="CHEBI:15377"/>
        <dbReference type="ChEBI" id="CHEBI:15378"/>
        <dbReference type="ChEBI" id="CHEBI:16526"/>
        <dbReference type="ChEBI" id="CHEBI:17544"/>
        <dbReference type="EC" id="4.2.1.1"/>
    </reaction>
</comment>
<organism evidence="9 10">
    <name type="scientific">Leucocoprinus birnbaumii</name>
    <dbReference type="NCBI Taxonomy" id="56174"/>
    <lineage>
        <taxon>Eukaryota</taxon>
        <taxon>Fungi</taxon>
        <taxon>Dikarya</taxon>
        <taxon>Basidiomycota</taxon>
        <taxon>Agaricomycotina</taxon>
        <taxon>Agaricomycetes</taxon>
        <taxon>Agaricomycetidae</taxon>
        <taxon>Agaricales</taxon>
        <taxon>Agaricineae</taxon>
        <taxon>Agaricaceae</taxon>
        <taxon>Leucocoprinus</taxon>
    </lineage>
</organism>
<dbReference type="SUPFAM" id="SSF53056">
    <property type="entry name" value="beta-carbonic anhydrase, cab"/>
    <property type="match status" value="1"/>
</dbReference>
<dbReference type="EMBL" id="JANIEX010000086">
    <property type="protein sequence ID" value="KAJ3573926.1"/>
    <property type="molecule type" value="Genomic_DNA"/>
</dbReference>
<evidence type="ECO:0000256" key="7">
    <source>
        <dbReference type="PIRSR" id="PIRSR601765-1"/>
    </source>
</evidence>
<feature type="binding site" evidence="7">
    <location>
        <position position="101"/>
    </location>
    <ligand>
        <name>Zn(2+)</name>
        <dbReference type="ChEBI" id="CHEBI:29105"/>
    </ligand>
</feature>
<dbReference type="GO" id="GO:0071244">
    <property type="term" value="P:cellular response to carbon dioxide"/>
    <property type="evidence" value="ECO:0007669"/>
    <property type="project" value="TreeGrafter"/>
</dbReference>
<protein>
    <recommendedName>
        <fullName evidence="2 8">Carbonic anhydrase</fullName>
        <ecNumber evidence="2 8">4.2.1.1</ecNumber>
    </recommendedName>
    <alternativeName>
        <fullName evidence="8">Carbonate dehydratase</fullName>
    </alternativeName>
</protein>
<keyword evidence="4 7" id="KW-0862">Zinc</keyword>
<dbReference type="InterPro" id="IPR036874">
    <property type="entry name" value="Carbonic_anhydrase_sf"/>
</dbReference>
<keyword evidence="10" id="KW-1185">Reference proteome</keyword>
<dbReference type="SMART" id="SM00947">
    <property type="entry name" value="Pro_CA"/>
    <property type="match status" value="1"/>
</dbReference>
<dbReference type="GO" id="GO:0034599">
    <property type="term" value="P:cellular response to oxidative stress"/>
    <property type="evidence" value="ECO:0007669"/>
    <property type="project" value="TreeGrafter"/>
</dbReference>
<dbReference type="Pfam" id="PF00484">
    <property type="entry name" value="Pro_CA"/>
    <property type="match status" value="1"/>
</dbReference>
<feature type="binding site" evidence="7">
    <location>
        <position position="44"/>
    </location>
    <ligand>
        <name>Zn(2+)</name>
        <dbReference type="ChEBI" id="CHEBI:29105"/>
    </ligand>
</feature>
<proteinExistence type="inferred from homology"/>
<evidence type="ECO:0000256" key="1">
    <source>
        <dbReference type="ARBA" id="ARBA00006217"/>
    </source>
</evidence>
<dbReference type="PANTHER" id="PTHR11002:SF76">
    <property type="entry name" value="CARBONIC ANHYDRASE"/>
    <property type="match status" value="1"/>
</dbReference>
<dbReference type="GO" id="GO:0004089">
    <property type="term" value="F:carbonate dehydratase activity"/>
    <property type="evidence" value="ECO:0007669"/>
    <property type="project" value="UniProtKB-UniRule"/>
</dbReference>
<accession>A0AAD5W2V6</accession>
<evidence type="ECO:0000256" key="6">
    <source>
        <dbReference type="ARBA" id="ARBA00048348"/>
    </source>
</evidence>
<evidence type="ECO:0000256" key="3">
    <source>
        <dbReference type="ARBA" id="ARBA00022723"/>
    </source>
</evidence>
<keyword evidence="5 8" id="KW-0456">Lyase</keyword>
<dbReference type="EC" id="4.2.1.1" evidence="2 8"/>
<evidence type="ECO:0000256" key="5">
    <source>
        <dbReference type="ARBA" id="ARBA00023239"/>
    </source>
</evidence>
<feature type="binding site" evidence="7">
    <location>
        <position position="42"/>
    </location>
    <ligand>
        <name>Zn(2+)</name>
        <dbReference type="ChEBI" id="CHEBI:29105"/>
    </ligand>
</feature>
<dbReference type="Proteomes" id="UP001213000">
    <property type="component" value="Unassembled WGS sequence"/>
</dbReference>
<comment type="similarity">
    <text evidence="1 8">Belongs to the beta-class carbonic anhydrase family.</text>
</comment>
<sequence>MSAVEKLLRGNTAWARATNEADPNFLPGLAEKQQPQVLWIGCADSRVPETTITGSRPGDIFVHRNIANQFQPKDINALSVLEYAIDFLHVKHVVLVGHSNCGGAAACLAAAIRESNADGPTTESIPKDAPLDLWLAPLTKLARSLGPVDMSRDGALNLLIETNVKHQVDQICKSKTIVEAWRKEKDVTVYGWVYDLATGIIQDLGISRSRETWPGLPG</sequence>
<feature type="binding site" evidence="7">
    <location>
        <position position="98"/>
    </location>
    <ligand>
        <name>Zn(2+)</name>
        <dbReference type="ChEBI" id="CHEBI:29105"/>
    </ligand>
</feature>
<dbReference type="GO" id="GO:0015976">
    <property type="term" value="P:carbon utilization"/>
    <property type="evidence" value="ECO:0007669"/>
    <property type="project" value="InterPro"/>
</dbReference>
<comment type="function">
    <text evidence="8">Reversible hydration of carbon dioxide.</text>
</comment>
<evidence type="ECO:0000256" key="2">
    <source>
        <dbReference type="ARBA" id="ARBA00012925"/>
    </source>
</evidence>
<dbReference type="InterPro" id="IPR001765">
    <property type="entry name" value="Carbonic_anhydrase"/>
</dbReference>
<name>A0AAD5W2V6_9AGAR</name>